<keyword evidence="3" id="KW-1185">Reference proteome</keyword>
<reference evidence="2" key="1">
    <citation type="submission" date="2013-03" db="EMBL/GenBank/DDBJ databases">
        <title>The Genome Sequence of Oribacterium sp. ACB1.</title>
        <authorList>
            <consortium name="The Broad Institute Genomics Platform"/>
            <consortium name="The Broad Institute Genome Sequencing Center for Infectious Disease"/>
            <person name="Earl A."/>
            <person name="Ward D."/>
            <person name="Feldgarden M."/>
            <person name="Gevers D."/>
            <person name="Sizova M."/>
            <person name="Hazen A."/>
            <person name="Epstein S."/>
            <person name="Walker B."/>
            <person name="Young S."/>
            <person name="Zeng Q."/>
            <person name="Gargeya S."/>
            <person name="Fitzgerald M."/>
            <person name="Haas B."/>
            <person name="Abouelleil A."/>
            <person name="Allen A.W."/>
            <person name="Alvarado L."/>
            <person name="Arachchi H.M."/>
            <person name="Berlin A.M."/>
            <person name="Chapman S.B."/>
            <person name="Gainer-Dewar J."/>
            <person name="Goldberg J."/>
            <person name="Griggs A."/>
            <person name="Gujja S."/>
            <person name="Hansen M."/>
            <person name="Howarth C."/>
            <person name="Imamovic A."/>
            <person name="Ireland A."/>
            <person name="Larimer J."/>
            <person name="McCowan C."/>
            <person name="Murphy C."/>
            <person name="Pearson M."/>
            <person name="Poon T.W."/>
            <person name="Priest M."/>
            <person name="Roberts A."/>
            <person name="Saif S."/>
            <person name="Shea T."/>
            <person name="Sisk P."/>
            <person name="Sykes S."/>
            <person name="Wortman J."/>
            <person name="Nusbaum C."/>
            <person name="Birren B."/>
        </authorList>
    </citation>
    <scope>NUCLEOTIDE SEQUENCE [LARGE SCALE GENOMIC DNA]</scope>
    <source>
        <strain evidence="2">ACB1</strain>
    </source>
</reference>
<dbReference type="RefSeq" id="WP_016361585.1">
    <property type="nucleotide sequence ID" value="NZ_KE148312.1"/>
</dbReference>
<dbReference type="AlphaFoldDB" id="S2LME6"/>
<evidence type="ECO:0000313" key="3">
    <source>
        <dbReference type="Proteomes" id="UP000018461"/>
    </source>
</evidence>
<feature type="coiled-coil region" evidence="1">
    <location>
        <begin position="9"/>
        <end position="54"/>
    </location>
</feature>
<gene>
    <name evidence="2" type="ORF">HMPREF9625_02189</name>
</gene>
<dbReference type="HOGENOM" id="CLU_2383327_0_0_9"/>
<keyword evidence="1" id="KW-0175">Coiled coil</keyword>
<evidence type="ECO:0000313" key="2">
    <source>
        <dbReference type="EMBL" id="EPC06869.1"/>
    </source>
</evidence>
<organism evidence="2 3">
    <name type="scientific">Oribacterium parvum ACB1</name>
    <dbReference type="NCBI Taxonomy" id="796943"/>
    <lineage>
        <taxon>Bacteria</taxon>
        <taxon>Bacillati</taxon>
        <taxon>Bacillota</taxon>
        <taxon>Clostridia</taxon>
        <taxon>Lachnospirales</taxon>
        <taxon>Lachnospiraceae</taxon>
        <taxon>Oribacterium</taxon>
    </lineage>
</organism>
<comment type="caution">
    <text evidence="2">The sequence shown here is derived from an EMBL/GenBank/DDBJ whole genome shotgun (WGS) entry which is preliminary data.</text>
</comment>
<accession>S2LME6</accession>
<evidence type="ECO:0000256" key="1">
    <source>
        <dbReference type="SAM" id="Coils"/>
    </source>
</evidence>
<dbReference type="Proteomes" id="UP000018461">
    <property type="component" value="Unassembled WGS sequence"/>
</dbReference>
<dbReference type="EMBL" id="AFZC02000002">
    <property type="protein sequence ID" value="EPC06869.1"/>
    <property type="molecule type" value="Genomic_DNA"/>
</dbReference>
<protein>
    <submittedName>
        <fullName evidence="2">Uncharacterized protein</fullName>
    </submittedName>
</protein>
<name>S2LME6_9FIRM</name>
<dbReference type="STRING" id="796943.HMPREF9625_02189"/>
<sequence>MESSKKCELEITEDELDEIQVTINDIQENLDSAIKDINDTKSALEKEKNDFEKTLGLVTHVKDQLEKWLQASMEAQKSKAEKCTLTPQKIFYGV</sequence>
<proteinExistence type="predicted"/>